<accession>A0A078GYD0</accession>
<dbReference type="Proteomes" id="UP000028999">
    <property type="component" value="Unassembled WGS sequence"/>
</dbReference>
<evidence type="ECO:0000313" key="3">
    <source>
        <dbReference type="EMBL" id="CDY30496.1"/>
    </source>
</evidence>
<evidence type="ECO:0000256" key="2">
    <source>
        <dbReference type="SAM" id="SignalP"/>
    </source>
</evidence>
<gene>
    <name evidence="3" type="primary">BnaA04g16370D</name>
    <name evidence="3" type="ORF">GSBRNA2T00045211001</name>
</gene>
<sequence length="168" mass="18863">MLIAHTQSIIGLVKPINLLLFIYRGVYAAAENYATQADQPFITLVEAFRNLQVEAEEPLENGDRDDEVSSFESYITLKMVRLNHLLSSKQFYSPQDSTFSCFFFYTVQVAEENGDAENEGGEEEENEEEVNQEEGVVDEDSTDGSAVLVNRSEGEEEWGTNSKDNQSA</sequence>
<evidence type="ECO:0000256" key="1">
    <source>
        <dbReference type="SAM" id="MobiDB-lite"/>
    </source>
</evidence>
<name>A0A078GYD0_BRANA</name>
<feature type="signal peptide" evidence="2">
    <location>
        <begin position="1"/>
        <end position="28"/>
    </location>
</feature>
<feature type="region of interest" description="Disordered" evidence="1">
    <location>
        <begin position="113"/>
        <end position="168"/>
    </location>
</feature>
<dbReference type="AlphaFoldDB" id="A0A078GYD0"/>
<protein>
    <submittedName>
        <fullName evidence="3">BnaA04g16370D protein</fullName>
    </submittedName>
</protein>
<feature type="chain" id="PRO_5001736502" evidence="2">
    <location>
        <begin position="29"/>
        <end position="168"/>
    </location>
</feature>
<feature type="compositionally biased region" description="Acidic residues" evidence="1">
    <location>
        <begin position="113"/>
        <end position="142"/>
    </location>
</feature>
<dbReference type="Gramene" id="CDY30496">
    <property type="protein sequence ID" value="CDY30496"/>
    <property type="gene ID" value="GSBRNA2T00045211001"/>
</dbReference>
<organism evidence="3 4">
    <name type="scientific">Brassica napus</name>
    <name type="common">Rape</name>
    <dbReference type="NCBI Taxonomy" id="3708"/>
    <lineage>
        <taxon>Eukaryota</taxon>
        <taxon>Viridiplantae</taxon>
        <taxon>Streptophyta</taxon>
        <taxon>Embryophyta</taxon>
        <taxon>Tracheophyta</taxon>
        <taxon>Spermatophyta</taxon>
        <taxon>Magnoliopsida</taxon>
        <taxon>eudicotyledons</taxon>
        <taxon>Gunneridae</taxon>
        <taxon>Pentapetalae</taxon>
        <taxon>rosids</taxon>
        <taxon>malvids</taxon>
        <taxon>Brassicales</taxon>
        <taxon>Brassicaceae</taxon>
        <taxon>Brassiceae</taxon>
        <taxon>Brassica</taxon>
    </lineage>
</organism>
<proteinExistence type="predicted"/>
<dbReference type="PaxDb" id="3708-A0A078GYD0"/>
<dbReference type="STRING" id="3708.A0A078GYD0"/>
<keyword evidence="2" id="KW-0732">Signal</keyword>
<feature type="compositionally biased region" description="Polar residues" evidence="1">
    <location>
        <begin position="159"/>
        <end position="168"/>
    </location>
</feature>
<reference evidence="3 4" key="1">
    <citation type="journal article" date="2014" name="Science">
        <title>Plant genetics. Early allopolyploid evolution in the post-Neolithic Brassica napus oilseed genome.</title>
        <authorList>
            <person name="Chalhoub B."/>
            <person name="Denoeud F."/>
            <person name="Liu S."/>
            <person name="Parkin I.A."/>
            <person name="Tang H."/>
            <person name="Wang X."/>
            <person name="Chiquet J."/>
            <person name="Belcram H."/>
            <person name="Tong C."/>
            <person name="Samans B."/>
            <person name="Correa M."/>
            <person name="Da Silva C."/>
            <person name="Just J."/>
            <person name="Falentin C."/>
            <person name="Koh C.S."/>
            <person name="Le Clainche I."/>
            <person name="Bernard M."/>
            <person name="Bento P."/>
            <person name="Noel B."/>
            <person name="Labadie K."/>
            <person name="Alberti A."/>
            <person name="Charles M."/>
            <person name="Arnaud D."/>
            <person name="Guo H."/>
            <person name="Daviaud C."/>
            <person name="Alamery S."/>
            <person name="Jabbari K."/>
            <person name="Zhao M."/>
            <person name="Edger P.P."/>
            <person name="Chelaifa H."/>
            <person name="Tack D."/>
            <person name="Lassalle G."/>
            <person name="Mestiri I."/>
            <person name="Schnel N."/>
            <person name="Le Paslier M.C."/>
            <person name="Fan G."/>
            <person name="Renault V."/>
            <person name="Bayer P.E."/>
            <person name="Golicz A.A."/>
            <person name="Manoli S."/>
            <person name="Lee T.H."/>
            <person name="Thi V.H."/>
            <person name="Chalabi S."/>
            <person name="Hu Q."/>
            <person name="Fan C."/>
            <person name="Tollenaere R."/>
            <person name="Lu Y."/>
            <person name="Battail C."/>
            <person name="Shen J."/>
            <person name="Sidebottom C.H."/>
            <person name="Wang X."/>
            <person name="Canaguier A."/>
            <person name="Chauveau A."/>
            <person name="Berard A."/>
            <person name="Deniot G."/>
            <person name="Guan M."/>
            <person name="Liu Z."/>
            <person name="Sun F."/>
            <person name="Lim Y.P."/>
            <person name="Lyons E."/>
            <person name="Town C.D."/>
            <person name="Bancroft I."/>
            <person name="Wang X."/>
            <person name="Meng J."/>
            <person name="Ma J."/>
            <person name="Pires J.C."/>
            <person name="King G.J."/>
            <person name="Brunel D."/>
            <person name="Delourme R."/>
            <person name="Renard M."/>
            <person name="Aury J.M."/>
            <person name="Adams K.L."/>
            <person name="Batley J."/>
            <person name="Snowdon R.J."/>
            <person name="Tost J."/>
            <person name="Edwards D."/>
            <person name="Zhou Y."/>
            <person name="Hua W."/>
            <person name="Sharpe A.G."/>
            <person name="Paterson A.H."/>
            <person name="Guan C."/>
            <person name="Wincker P."/>
        </authorList>
    </citation>
    <scope>NUCLEOTIDE SEQUENCE [LARGE SCALE GENOMIC DNA]</scope>
    <source>
        <strain evidence="4">cv. Darmor-bzh</strain>
    </source>
</reference>
<dbReference type="EMBL" id="LK032254">
    <property type="protein sequence ID" value="CDY30496.1"/>
    <property type="molecule type" value="Genomic_DNA"/>
</dbReference>
<evidence type="ECO:0000313" key="4">
    <source>
        <dbReference type="Proteomes" id="UP000028999"/>
    </source>
</evidence>
<keyword evidence="4" id="KW-1185">Reference proteome</keyword>